<evidence type="ECO:0000313" key="1">
    <source>
        <dbReference type="EMBL" id="KAH3784395.1"/>
    </source>
</evidence>
<organism evidence="1 2">
    <name type="scientific">Dreissena polymorpha</name>
    <name type="common">Zebra mussel</name>
    <name type="synonym">Mytilus polymorpha</name>
    <dbReference type="NCBI Taxonomy" id="45954"/>
    <lineage>
        <taxon>Eukaryota</taxon>
        <taxon>Metazoa</taxon>
        <taxon>Spiralia</taxon>
        <taxon>Lophotrochozoa</taxon>
        <taxon>Mollusca</taxon>
        <taxon>Bivalvia</taxon>
        <taxon>Autobranchia</taxon>
        <taxon>Heteroconchia</taxon>
        <taxon>Euheterodonta</taxon>
        <taxon>Imparidentia</taxon>
        <taxon>Neoheterodontei</taxon>
        <taxon>Myida</taxon>
        <taxon>Dreissenoidea</taxon>
        <taxon>Dreissenidae</taxon>
        <taxon>Dreissena</taxon>
    </lineage>
</organism>
<accession>A0A9D4EUQ1</accession>
<name>A0A9D4EUQ1_DREPO</name>
<protein>
    <submittedName>
        <fullName evidence="1">Uncharacterized protein</fullName>
    </submittedName>
</protein>
<keyword evidence="2" id="KW-1185">Reference proteome</keyword>
<dbReference type="Proteomes" id="UP000828390">
    <property type="component" value="Unassembled WGS sequence"/>
</dbReference>
<gene>
    <name evidence="1" type="ORF">DPMN_162349</name>
</gene>
<proteinExistence type="predicted"/>
<evidence type="ECO:0000313" key="2">
    <source>
        <dbReference type="Proteomes" id="UP000828390"/>
    </source>
</evidence>
<reference evidence="1" key="2">
    <citation type="submission" date="2020-11" db="EMBL/GenBank/DDBJ databases">
        <authorList>
            <person name="McCartney M.A."/>
            <person name="Auch B."/>
            <person name="Kono T."/>
            <person name="Mallez S."/>
            <person name="Becker A."/>
            <person name="Gohl D.M."/>
            <person name="Silverstein K.A.T."/>
            <person name="Koren S."/>
            <person name="Bechman K.B."/>
            <person name="Herman A."/>
            <person name="Abrahante J.E."/>
            <person name="Garbe J."/>
        </authorList>
    </citation>
    <scope>NUCLEOTIDE SEQUENCE</scope>
    <source>
        <strain evidence="1">Duluth1</strain>
        <tissue evidence="1">Whole animal</tissue>
    </source>
</reference>
<dbReference type="EMBL" id="JAIWYP010000008">
    <property type="protein sequence ID" value="KAH3784395.1"/>
    <property type="molecule type" value="Genomic_DNA"/>
</dbReference>
<dbReference type="AlphaFoldDB" id="A0A9D4EUQ1"/>
<comment type="caution">
    <text evidence="1">The sequence shown here is derived from an EMBL/GenBank/DDBJ whole genome shotgun (WGS) entry which is preliminary data.</text>
</comment>
<reference evidence="1" key="1">
    <citation type="journal article" date="2019" name="bioRxiv">
        <title>The Genome of the Zebra Mussel, Dreissena polymorpha: A Resource for Invasive Species Research.</title>
        <authorList>
            <person name="McCartney M.A."/>
            <person name="Auch B."/>
            <person name="Kono T."/>
            <person name="Mallez S."/>
            <person name="Zhang Y."/>
            <person name="Obille A."/>
            <person name="Becker A."/>
            <person name="Abrahante J.E."/>
            <person name="Garbe J."/>
            <person name="Badalamenti J.P."/>
            <person name="Herman A."/>
            <person name="Mangelson H."/>
            <person name="Liachko I."/>
            <person name="Sullivan S."/>
            <person name="Sone E.D."/>
            <person name="Koren S."/>
            <person name="Silverstein K.A.T."/>
            <person name="Beckman K.B."/>
            <person name="Gohl D.M."/>
        </authorList>
    </citation>
    <scope>NUCLEOTIDE SEQUENCE</scope>
    <source>
        <strain evidence="1">Duluth1</strain>
        <tissue evidence="1">Whole animal</tissue>
    </source>
</reference>
<sequence>MRLTPFNKSCCWNSPVWGGDFGVGTHSISVYGPVAAAATRTIKPVPTGFHAIDRYPDEQQAVCGLILPLLQGTYVSDVQRAGFLFTEKNPNNSNSATTSR</sequence>